<gene>
    <name evidence="1" type="ORF">EVOR1521_LOCUS25965</name>
</gene>
<organism evidence="1 2">
    <name type="scientific">Effrenium voratum</name>
    <dbReference type="NCBI Taxonomy" id="2562239"/>
    <lineage>
        <taxon>Eukaryota</taxon>
        <taxon>Sar</taxon>
        <taxon>Alveolata</taxon>
        <taxon>Dinophyceae</taxon>
        <taxon>Suessiales</taxon>
        <taxon>Symbiodiniaceae</taxon>
        <taxon>Effrenium</taxon>
    </lineage>
</organism>
<keyword evidence="2" id="KW-1185">Reference proteome</keyword>
<sequence>MMKSCCGNRLLGVLQNWKTLGWRLCRSHSSHKAQTLEVSRLAVLECNAGADRAERRARFLPVWRWLCSIYRHAGLPSASRSRAFRPLAPSKALVSVASFEGLAMFSGM</sequence>
<comment type="caution">
    <text evidence="1">The sequence shown here is derived from an EMBL/GenBank/DDBJ whole genome shotgun (WGS) entry which is preliminary data.</text>
</comment>
<dbReference type="Proteomes" id="UP001178507">
    <property type="component" value="Unassembled WGS sequence"/>
</dbReference>
<evidence type="ECO:0000313" key="1">
    <source>
        <dbReference type="EMBL" id="CAJ1403244.1"/>
    </source>
</evidence>
<name>A0AA36JCQ6_9DINO</name>
<dbReference type="AlphaFoldDB" id="A0AA36JCQ6"/>
<reference evidence="1" key="1">
    <citation type="submission" date="2023-08" db="EMBL/GenBank/DDBJ databases">
        <authorList>
            <person name="Chen Y."/>
            <person name="Shah S."/>
            <person name="Dougan E. K."/>
            <person name="Thang M."/>
            <person name="Chan C."/>
        </authorList>
    </citation>
    <scope>NUCLEOTIDE SEQUENCE</scope>
</reference>
<proteinExistence type="predicted"/>
<evidence type="ECO:0000313" key="2">
    <source>
        <dbReference type="Proteomes" id="UP001178507"/>
    </source>
</evidence>
<dbReference type="EMBL" id="CAUJNA010003486">
    <property type="protein sequence ID" value="CAJ1403244.1"/>
    <property type="molecule type" value="Genomic_DNA"/>
</dbReference>
<accession>A0AA36JCQ6</accession>
<protein>
    <submittedName>
        <fullName evidence="1">Uncharacterized protein</fullName>
    </submittedName>
</protein>